<evidence type="ECO:0000256" key="1">
    <source>
        <dbReference type="SAM" id="MobiDB-lite"/>
    </source>
</evidence>
<dbReference type="Proteomes" id="UP000649617">
    <property type="component" value="Unassembled WGS sequence"/>
</dbReference>
<protein>
    <submittedName>
        <fullName evidence="2">KIF1A protein</fullName>
    </submittedName>
</protein>
<keyword evidence="3" id="KW-1185">Reference proteome</keyword>
<feature type="compositionally biased region" description="Basic residues" evidence="1">
    <location>
        <begin position="178"/>
        <end position="187"/>
    </location>
</feature>
<comment type="caution">
    <text evidence="2">The sequence shown here is derived from an EMBL/GenBank/DDBJ whole genome shotgun (WGS) entry which is preliminary data.</text>
</comment>
<feature type="region of interest" description="Disordered" evidence="1">
    <location>
        <begin position="151"/>
        <end position="415"/>
    </location>
</feature>
<evidence type="ECO:0000313" key="3">
    <source>
        <dbReference type="Proteomes" id="UP000649617"/>
    </source>
</evidence>
<feature type="compositionally biased region" description="Basic and acidic residues" evidence="1">
    <location>
        <begin position="201"/>
        <end position="241"/>
    </location>
</feature>
<feature type="compositionally biased region" description="Basic and acidic residues" evidence="1">
    <location>
        <begin position="248"/>
        <end position="290"/>
    </location>
</feature>
<name>A0A812MDA3_SYMPI</name>
<evidence type="ECO:0000313" key="2">
    <source>
        <dbReference type="EMBL" id="CAE7256202.1"/>
    </source>
</evidence>
<accession>A0A812MDA3</accession>
<sequence length="415" mass="44430">MTRSLQALVVEPGSFEVAPLIAGGRQWKRLHSFLFDENRHEGALLASAGTRNSAELVLGCPHALRARERGGMRASFEFVDGLGVGADDAPMSSDPPDSLARTATLAARWITRLGGQSKDLSRWTVDADGAQADAQDGTSLLQLDAMRKHPYRLPQPHSALTSTNFGSEGDGYNPDKLAHKHSSKMASKHGTEDDDSVYEPPGHEGKGGPREEHDAYDPAEHAGSEAEHHASHGVEDDHHDPAAVGNDGMHHGSEAHPGKEAEGDHYDPAALEHHDAEAHTGKEGDGEHYDPSALGNEGEPHDSEAHPGKEGEAEHYDPSALGKEGEHEGHHEGKEAEHEGKEAEKSEMEKKDDALKDVVVDPETGHILDGKSGQEIDAETGEILDDGSYIDDGTGLKVDPYKGKIYDPVTGKGND</sequence>
<dbReference type="AlphaFoldDB" id="A0A812MDA3"/>
<feature type="compositionally biased region" description="Acidic residues" evidence="1">
    <location>
        <begin position="376"/>
        <end position="389"/>
    </location>
</feature>
<proteinExistence type="predicted"/>
<organism evidence="2 3">
    <name type="scientific">Symbiodinium pilosum</name>
    <name type="common">Dinoflagellate</name>
    <dbReference type="NCBI Taxonomy" id="2952"/>
    <lineage>
        <taxon>Eukaryota</taxon>
        <taxon>Sar</taxon>
        <taxon>Alveolata</taxon>
        <taxon>Dinophyceae</taxon>
        <taxon>Suessiales</taxon>
        <taxon>Symbiodiniaceae</taxon>
        <taxon>Symbiodinium</taxon>
    </lineage>
</organism>
<gene>
    <name evidence="2" type="primary">KIF1A</name>
    <name evidence="2" type="ORF">SPIL2461_LOCUS5187</name>
</gene>
<reference evidence="2" key="1">
    <citation type="submission" date="2021-02" db="EMBL/GenBank/DDBJ databases">
        <authorList>
            <person name="Dougan E. K."/>
            <person name="Rhodes N."/>
            <person name="Thang M."/>
            <person name="Chan C."/>
        </authorList>
    </citation>
    <scope>NUCLEOTIDE SEQUENCE</scope>
</reference>
<dbReference type="OrthoDB" id="449198at2759"/>
<dbReference type="EMBL" id="CAJNIZ010007224">
    <property type="protein sequence ID" value="CAE7256202.1"/>
    <property type="molecule type" value="Genomic_DNA"/>
</dbReference>
<feature type="compositionally biased region" description="Basic and acidic residues" evidence="1">
    <location>
        <begin position="298"/>
        <end position="374"/>
    </location>
</feature>